<gene>
    <name evidence="1" type="ORF">NQ176_g10416</name>
</gene>
<name>A0ACC1MG92_9HYPO</name>
<dbReference type="EMBL" id="JANJQO010002823">
    <property type="protein sequence ID" value="KAJ2965864.1"/>
    <property type="molecule type" value="Genomic_DNA"/>
</dbReference>
<comment type="caution">
    <text evidence="1">The sequence shown here is derived from an EMBL/GenBank/DDBJ whole genome shotgun (WGS) entry which is preliminary data.</text>
</comment>
<evidence type="ECO:0000313" key="2">
    <source>
        <dbReference type="Proteomes" id="UP001143910"/>
    </source>
</evidence>
<keyword evidence="2" id="KW-1185">Reference proteome</keyword>
<accession>A0ACC1MG92</accession>
<dbReference type="Proteomes" id="UP001143910">
    <property type="component" value="Unassembled WGS sequence"/>
</dbReference>
<evidence type="ECO:0000313" key="1">
    <source>
        <dbReference type="EMBL" id="KAJ2965864.1"/>
    </source>
</evidence>
<organism evidence="1 2">
    <name type="scientific">Zarea fungicola</name>
    <dbReference type="NCBI Taxonomy" id="93591"/>
    <lineage>
        <taxon>Eukaryota</taxon>
        <taxon>Fungi</taxon>
        <taxon>Dikarya</taxon>
        <taxon>Ascomycota</taxon>
        <taxon>Pezizomycotina</taxon>
        <taxon>Sordariomycetes</taxon>
        <taxon>Hypocreomycetidae</taxon>
        <taxon>Hypocreales</taxon>
        <taxon>Cordycipitaceae</taxon>
        <taxon>Zarea</taxon>
    </lineage>
</organism>
<proteinExistence type="predicted"/>
<protein>
    <submittedName>
        <fullName evidence="1">Uncharacterized protein</fullName>
    </submittedName>
</protein>
<reference evidence="1" key="1">
    <citation type="submission" date="2022-08" db="EMBL/GenBank/DDBJ databases">
        <title>Genome Sequence of Lecanicillium fungicola.</title>
        <authorList>
            <person name="Buettner E."/>
        </authorList>
    </citation>
    <scope>NUCLEOTIDE SEQUENCE</scope>
    <source>
        <strain evidence="1">Babe33</strain>
    </source>
</reference>
<sequence>MSATRTAPPTEEAMMIFAAVERPPVLSSLVAPDTFFVSPGSSKEVILGRASPVSLALVIADDFGIRAVPPDKGVVAVSVSVLAGVAEDGGFFVGELEEFEVVVVKMVVLEQLILLLGKSVLIQTCVAAGGPGSRIDAKPKLFLVSAMNTAET</sequence>